<evidence type="ECO:0000313" key="3">
    <source>
        <dbReference type="EMBL" id="CAG9805370.1"/>
    </source>
</evidence>
<dbReference type="OrthoDB" id="6256972at2759"/>
<protein>
    <submittedName>
        <fullName evidence="3">Uncharacterized protein</fullName>
    </submittedName>
</protein>
<feature type="compositionally biased region" description="Basic residues" evidence="2">
    <location>
        <begin position="454"/>
        <end position="466"/>
    </location>
</feature>
<dbReference type="EMBL" id="OU895878">
    <property type="protein sequence ID" value="CAG9805370.1"/>
    <property type="molecule type" value="Genomic_DNA"/>
</dbReference>
<keyword evidence="4" id="KW-1185">Reference proteome</keyword>
<dbReference type="InterPro" id="IPR052270">
    <property type="entry name" value="CACF_protein"/>
</dbReference>
<keyword evidence="1" id="KW-0175">Coiled coil</keyword>
<feature type="region of interest" description="Disordered" evidence="2">
    <location>
        <begin position="444"/>
        <end position="472"/>
    </location>
</feature>
<gene>
    <name evidence="3" type="ORF">CHIRRI_LOCUS8242</name>
</gene>
<evidence type="ECO:0000313" key="4">
    <source>
        <dbReference type="Proteomes" id="UP001153620"/>
    </source>
</evidence>
<dbReference type="AlphaFoldDB" id="A0A9N9RWY6"/>
<feature type="region of interest" description="Disordered" evidence="2">
    <location>
        <begin position="65"/>
        <end position="84"/>
    </location>
</feature>
<reference evidence="3" key="2">
    <citation type="submission" date="2022-10" db="EMBL/GenBank/DDBJ databases">
        <authorList>
            <consortium name="ENA_rothamsted_submissions"/>
            <consortium name="culmorum"/>
            <person name="King R."/>
        </authorList>
    </citation>
    <scope>NUCLEOTIDE SEQUENCE</scope>
</reference>
<organism evidence="3 4">
    <name type="scientific">Chironomus riparius</name>
    <dbReference type="NCBI Taxonomy" id="315576"/>
    <lineage>
        <taxon>Eukaryota</taxon>
        <taxon>Metazoa</taxon>
        <taxon>Ecdysozoa</taxon>
        <taxon>Arthropoda</taxon>
        <taxon>Hexapoda</taxon>
        <taxon>Insecta</taxon>
        <taxon>Pterygota</taxon>
        <taxon>Neoptera</taxon>
        <taxon>Endopterygota</taxon>
        <taxon>Diptera</taxon>
        <taxon>Nematocera</taxon>
        <taxon>Chironomoidea</taxon>
        <taxon>Chironomidae</taxon>
        <taxon>Chironominae</taxon>
        <taxon>Chironomus</taxon>
    </lineage>
</organism>
<dbReference type="PANTHER" id="PTHR22028:SF5">
    <property type="entry name" value="COILED-COIL DOMAIN-CONTAINING PROTEIN 191"/>
    <property type="match status" value="1"/>
</dbReference>
<sequence>MSKNRWDKISKKYANDPGITSQEVKKFLDMNFTDGYFEQLCGRKEVRRLNPALIMDLRHDIIKNRTEDSPQHASNKKRDNGTINKFKLQKELNMESIRNHNNLVDSRLIENELEKFKLEIRKLRTTSSKKSEKYQDSLDEYEDPEETKLLSALRDTEEATFAYRNEFNKIVVEKPNLLQINHFEFSYDEGSACSESTAELSEDSLDKCSNLNFIKISAQPKPTIQIEELDEYQDYYEINEDPTKFNVEDETEKPYDPMCYVCCTEDKCEFQKNEFETQSFYSLPNLSENDVEHLMRITKFQSLISVETPTIKDCRCCPPSADVKIKHLDKSIEEAEAERLLIIRRMELEEKNYQELIVKTDAQSKNISDPSSNYVYDKYISDLINEDQMTSQKEFEREMLRKSFKDWLQKTTISKILKTNAFNNEDRVKKINEFLNKVRFEHNKGHISNETNKKKTGKHEKSKKSSSKTVRKDFENKLKVQQDIIELQKLKIQRQERLITEMKLAKFTEMVKESKNDLKMELINAKRTNTKLRAKARCIEMVANIPPDPIEEERRKLLAQGLMVPKFLQKMQERAAERLARHEEARERRERLEYDKEEAKNVAELAKRMEDEEAKRKRFLEMREKRRQEKFAKQLKELERQRMVENMKIARDHYARNLMKRIGFRAFELAIKMKRLNHKKATIHRRRVCMKKFFNLWQKNTKVVWDIKRAQADKLYSYLTYRMYFKHWRHVHSIHQSKFLVAIDWYEVKMSEKLFYRWIQFAEESKMVEGTKMKNAEAHYSCQMKWKLFDAWHRFPALMKIERETEVRRQKWRMKIWDLLPDYKPQDAP</sequence>
<evidence type="ECO:0000256" key="1">
    <source>
        <dbReference type="SAM" id="Coils"/>
    </source>
</evidence>
<dbReference type="PANTHER" id="PTHR22028">
    <property type="entry name" value="SFI1 SPINDLE BODY DOMAIN-CONTAINING PROTEIN-RELATED"/>
    <property type="match status" value="1"/>
</dbReference>
<evidence type="ECO:0000256" key="2">
    <source>
        <dbReference type="SAM" id="MobiDB-lite"/>
    </source>
</evidence>
<proteinExistence type="predicted"/>
<dbReference type="Proteomes" id="UP001153620">
    <property type="component" value="Chromosome 2"/>
</dbReference>
<name>A0A9N9RWY6_9DIPT</name>
<reference evidence="3" key="1">
    <citation type="submission" date="2022-01" db="EMBL/GenBank/DDBJ databases">
        <authorList>
            <person name="King R."/>
        </authorList>
    </citation>
    <scope>NUCLEOTIDE SEQUENCE</scope>
</reference>
<feature type="compositionally biased region" description="Basic and acidic residues" evidence="2">
    <location>
        <begin position="65"/>
        <end position="80"/>
    </location>
</feature>
<feature type="coiled-coil region" evidence="1">
    <location>
        <begin position="568"/>
        <end position="641"/>
    </location>
</feature>
<accession>A0A9N9RWY6</accession>